<evidence type="ECO:0000256" key="2">
    <source>
        <dbReference type="ARBA" id="ARBA00010736"/>
    </source>
</evidence>
<dbReference type="Gene3D" id="3.30.1340.10">
    <property type="entry name" value="HPr-like"/>
    <property type="match status" value="1"/>
</dbReference>
<dbReference type="PANTHER" id="PTHR33705:SF2">
    <property type="entry name" value="PHOSPHOCARRIER PROTEIN NPR"/>
    <property type="match status" value="1"/>
</dbReference>
<dbReference type="GO" id="GO:0009401">
    <property type="term" value="P:phosphoenolpyruvate-dependent sugar phosphotransferase system"/>
    <property type="evidence" value="ECO:0007669"/>
    <property type="project" value="UniProtKB-KW"/>
</dbReference>
<dbReference type="PROSITE" id="PS00369">
    <property type="entry name" value="PTS_HPR_HIS"/>
    <property type="match status" value="1"/>
</dbReference>
<comment type="similarity">
    <text evidence="2">Belongs to the HPr family.</text>
</comment>
<evidence type="ECO:0000256" key="5">
    <source>
        <dbReference type="SAM" id="MobiDB-lite"/>
    </source>
</evidence>
<dbReference type="Proteomes" id="UP000198703">
    <property type="component" value="Unassembled WGS sequence"/>
</dbReference>
<evidence type="ECO:0000313" key="7">
    <source>
        <dbReference type="EMBL" id="SDZ76827.1"/>
    </source>
</evidence>
<organism evidence="7 8">
    <name type="scientific">Rubrimonas cliftonensis</name>
    <dbReference type="NCBI Taxonomy" id="89524"/>
    <lineage>
        <taxon>Bacteria</taxon>
        <taxon>Pseudomonadati</taxon>
        <taxon>Pseudomonadota</taxon>
        <taxon>Alphaproteobacteria</taxon>
        <taxon>Rhodobacterales</taxon>
        <taxon>Paracoccaceae</taxon>
        <taxon>Rubrimonas</taxon>
    </lineage>
</organism>
<dbReference type="NCBIfam" id="TIGR01003">
    <property type="entry name" value="PTS_HPr_family"/>
    <property type="match status" value="1"/>
</dbReference>
<dbReference type="SUPFAM" id="SSF55594">
    <property type="entry name" value="HPr-like"/>
    <property type="match status" value="1"/>
</dbReference>
<keyword evidence="4" id="KW-0598">Phosphotransferase system</keyword>
<proteinExistence type="inferred from homology"/>
<dbReference type="EMBL" id="FNQM01000001">
    <property type="protein sequence ID" value="SDZ76827.1"/>
    <property type="molecule type" value="Genomic_DNA"/>
</dbReference>
<dbReference type="CDD" id="cd00367">
    <property type="entry name" value="PTS-HPr_like"/>
    <property type="match status" value="1"/>
</dbReference>
<dbReference type="InterPro" id="IPR000032">
    <property type="entry name" value="HPr-like"/>
</dbReference>
<accession>A0A1H3VPV2</accession>
<dbReference type="Pfam" id="PF00381">
    <property type="entry name" value="PTS-HPr"/>
    <property type="match status" value="1"/>
</dbReference>
<dbReference type="GO" id="GO:0005737">
    <property type="term" value="C:cytoplasm"/>
    <property type="evidence" value="ECO:0007669"/>
    <property type="project" value="UniProtKB-SubCell"/>
</dbReference>
<dbReference type="GO" id="GO:0016740">
    <property type="term" value="F:transferase activity"/>
    <property type="evidence" value="ECO:0007669"/>
    <property type="project" value="UniProtKB-KW"/>
</dbReference>
<dbReference type="InterPro" id="IPR050399">
    <property type="entry name" value="HPr"/>
</dbReference>
<dbReference type="STRING" id="89524.SAMN05444370_101251"/>
<feature type="compositionally biased region" description="Low complexity" evidence="5">
    <location>
        <begin position="10"/>
        <end position="24"/>
    </location>
</feature>
<dbReference type="AlphaFoldDB" id="A0A1H3VPV2"/>
<feature type="domain" description="HPr" evidence="6">
    <location>
        <begin position="39"/>
        <end position="126"/>
    </location>
</feature>
<feature type="region of interest" description="Disordered" evidence="5">
    <location>
        <begin position="1"/>
        <end position="33"/>
    </location>
</feature>
<dbReference type="PANTHER" id="PTHR33705">
    <property type="entry name" value="PHOSPHOCARRIER PROTEIN HPR"/>
    <property type="match status" value="1"/>
</dbReference>
<keyword evidence="7" id="KW-0808">Transferase</keyword>
<reference evidence="7 8" key="1">
    <citation type="submission" date="2016-10" db="EMBL/GenBank/DDBJ databases">
        <authorList>
            <person name="de Groot N.N."/>
        </authorList>
    </citation>
    <scope>NUCLEOTIDE SEQUENCE [LARGE SCALE GENOMIC DNA]</scope>
    <source>
        <strain evidence="7 8">DSM 15345</strain>
    </source>
</reference>
<dbReference type="InterPro" id="IPR001020">
    <property type="entry name" value="PTS_HPr_His_P_site"/>
</dbReference>
<evidence type="ECO:0000256" key="4">
    <source>
        <dbReference type="ARBA" id="ARBA00022683"/>
    </source>
</evidence>
<dbReference type="InterPro" id="IPR035895">
    <property type="entry name" value="HPr-like_sf"/>
</dbReference>
<comment type="subcellular location">
    <subcellularLocation>
        <location evidence="1">Cytoplasm</location>
    </subcellularLocation>
</comment>
<evidence type="ECO:0000313" key="8">
    <source>
        <dbReference type="Proteomes" id="UP000198703"/>
    </source>
</evidence>
<dbReference type="PROSITE" id="PS51350">
    <property type="entry name" value="PTS_HPR_DOM"/>
    <property type="match status" value="1"/>
</dbReference>
<keyword evidence="3" id="KW-0963">Cytoplasm</keyword>
<keyword evidence="8" id="KW-1185">Reference proteome</keyword>
<evidence type="ECO:0000259" key="6">
    <source>
        <dbReference type="PROSITE" id="PS51350"/>
    </source>
</evidence>
<evidence type="ECO:0000256" key="1">
    <source>
        <dbReference type="ARBA" id="ARBA00004496"/>
    </source>
</evidence>
<name>A0A1H3VPV2_9RHOB</name>
<dbReference type="PRINTS" id="PR00107">
    <property type="entry name" value="PHOSPHOCPHPR"/>
</dbReference>
<evidence type="ECO:0000256" key="3">
    <source>
        <dbReference type="ARBA" id="ARBA00022490"/>
    </source>
</evidence>
<gene>
    <name evidence="7" type="ORF">SAMN05444370_101251</name>
</gene>
<sequence length="127" mass="13184">MSRGDAGQCDAAQSDAAESGAARSDAARSDAARSDAAAVLRRDLRIVNRKGLHARASARFVETVERFEAVATVSKDGMRVDGRSIMGLLMLAASHGSVIEVETRGPEAPALLKALAELVGDMFGEGG</sequence>
<protein>
    <submittedName>
        <fullName evidence="7">Phosphotransferase system HPr (HPr) family</fullName>
    </submittedName>
</protein>